<name>A0A8H6RXV6_9AGAR</name>
<feature type="transmembrane region" description="Helical" evidence="1">
    <location>
        <begin position="388"/>
        <end position="410"/>
    </location>
</feature>
<dbReference type="AlphaFoldDB" id="A0A8H6RXV6"/>
<dbReference type="Proteomes" id="UP000636479">
    <property type="component" value="Unassembled WGS sequence"/>
</dbReference>
<accession>A0A8H6RXV6</accession>
<dbReference type="EMBL" id="JACAZF010000018">
    <property type="protein sequence ID" value="KAF7288936.1"/>
    <property type="molecule type" value="Genomic_DNA"/>
</dbReference>
<feature type="transmembrane region" description="Helical" evidence="1">
    <location>
        <begin position="348"/>
        <end position="368"/>
    </location>
</feature>
<dbReference type="GeneID" id="59353012"/>
<evidence type="ECO:0000313" key="2">
    <source>
        <dbReference type="EMBL" id="KAF7288936.1"/>
    </source>
</evidence>
<proteinExistence type="predicted"/>
<reference evidence="2" key="1">
    <citation type="submission" date="2020-05" db="EMBL/GenBank/DDBJ databases">
        <title>Mycena genomes resolve the evolution of fungal bioluminescence.</title>
        <authorList>
            <person name="Tsai I.J."/>
        </authorList>
    </citation>
    <scope>NUCLEOTIDE SEQUENCE</scope>
    <source>
        <strain evidence="2">171206Taipei</strain>
    </source>
</reference>
<feature type="transmembrane region" description="Helical" evidence="1">
    <location>
        <begin position="246"/>
        <end position="267"/>
    </location>
</feature>
<keyword evidence="1" id="KW-1133">Transmembrane helix</keyword>
<feature type="transmembrane region" description="Helical" evidence="1">
    <location>
        <begin position="422"/>
        <end position="447"/>
    </location>
</feature>
<feature type="transmembrane region" description="Helical" evidence="1">
    <location>
        <begin position="279"/>
        <end position="298"/>
    </location>
</feature>
<dbReference type="PANTHER" id="PTHR40465:SF1">
    <property type="entry name" value="DUF6534 DOMAIN-CONTAINING PROTEIN"/>
    <property type="match status" value="1"/>
</dbReference>
<feature type="transmembrane region" description="Helical" evidence="1">
    <location>
        <begin position="459"/>
        <end position="482"/>
    </location>
</feature>
<keyword evidence="1" id="KW-0812">Transmembrane</keyword>
<gene>
    <name evidence="2" type="ORF">MIND_01410000</name>
</gene>
<dbReference type="OrthoDB" id="3043648at2759"/>
<sequence>MWAAGVFPLAPYDLKLHYSYLLEPYHLLHPIVVDSLSSETHDITRTYTQTVMGTQLMAIIPPHSCRGASQITAVPPPLALSTSPFSTMRHNIRKTYQLLPRMVGTSNGCSDKCDCAGGGNDALTALRGGWRVGAWSQGAAGVGHGGSKGLESRLLLLVWEDTKESSYSKSGEREKWGTHGKGHVRKLVKTQESRLILTSSSWNAIDDGSGANQDTHLRPSHFSAFPPRMAAVNSSGPIAYVVGPHLAGSSVGALFTGVIAHQFVRYLSEYPDEPVYRRAYVYIAVLISMASAALQFAMSWEKIINGVQLLGNPDLPMTGSSCMIAAFLALYVQAFYLHRLFLLSCRNWWLVAFLGTILFLAFLLSLVAVGVRLRPSASNETTLLLYNVYFSVLLGGDILLTLITVGYLVYFRKQVLPQSAGLYKSVILVVFQSAAPATLWMSVQYAFCVAFPNTPSAPFARVTATLGMNLVLNKLWAISLLATLNSRPKRTKSVDEVLSELRH</sequence>
<evidence type="ECO:0000256" key="1">
    <source>
        <dbReference type="SAM" id="Phobius"/>
    </source>
</evidence>
<evidence type="ECO:0000313" key="3">
    <source>
        <dbReference type="Proteomes" id="UP000636479"/>
    </source>
</evidence>
<feature type="transmembrane region" description="Helical" evidence="1">
    <location>
        <begin position="318"/>
        <end position="336"/>
    </location>
</feature>
<keyword evidence="1" id="KW-0472">Membrane</keyword>
<dbReference type="RefSeq" id="XP_037213088.1">
    <property type="nucleotide sequence ID" value="XM_037370496.1"/>
</dbReference>
<keyword evidence="3" id="KW-1185">Reference proteome</keyword>
<comment type="caution">
    <text evidence="2">The sequence shown here is derived from an EMBL/GenBank/DDBJ whole genome shotgun (WGS) entry which is preliminary data.</text>
</comment>
<dbReference type="PANTHER" id="PTHR40465">
    <property type="entry name" value="CHROMOSOME 1, WHOLE GENOME SHOTGUN SEQUENCE"/>
    <property type="match status" value="1"/>
</dbReference>
<organism evidence="2 3">
    <name type="scientific">Mycena indigotica</name>
    <dbReference type="NCBI Taxonomy" id="2126181"/>
    <lineage>
        <taxon>Eukaryota</taxon>
        <taxon>Fungi</taxon>
        <taxon>Dikarya</taxon>
        <taxon>Basidiomycota</taxon>
        <taxon>Agaricomycotina</taxon>
        <taxon>Agaricomycetes</taxon>
        <taxon>Agaricomycetidae</taxon>
        <taxon>Agaricales</taxon>
        <taxon>Marasmiineae</taxon>
        <taxon>Mycenaceae</taxon>
        <taxon>Mycena</taxon>
    </lineage>
</organism>
<protein>
    <submittedName>
        <fullName evidence="2">Uncharacterized protein</fullName>
    </submittedName>
</protein>